<reference evidence="5" key="2">
    <citation type="submission" date="2020-11" db="EMBL/GenBank/DDBJ databases">
        <authorList>
            <person name="Cecchin M."/>
            <person name="Marcolungo L."/>
            <person name="Rossato M."/>
            <person name="Girolomoni L."/>
            <person name="Cosentino E."/>
            <person name="Cuine S."/>
            <person name="Li-Beisson Y."/>
            <person name="Delledonne M."/>
            <person name="Ballottari M."/>
        </authorList>
    </citation>
    <scope>NUCLEOTIDE SEQUENCE</scope>
    <source>
        <strain evidence="5">211/11P</strain>
        <tissue evidence="5">Whole cell</tissue>
    </source>
</reference>
<evidence type="ECO:0000256" key="1">
    <source>
        <dbReference type="ARBA" id="ARBA00004229"/>
    </source>
</evidence>
<feature type="region of interest" description="Disordered" evidence="4">
    <location>
        <begin position="34"/>
        <end position="69"/>
    </location>
</feature>
<dbReference type="GO" id="GO:0009507">
    <property type="term" value="C:chloroplast"/>
    <property type="evidence" value="ECO:0007669"/>
    <property type="project" value="UniProtKB-SubCell"/>
</dbReference>
<organism evidence="5 6">
    <name type="scientific">Chlorella vulgaris</name>
    <name type="common">Green alga</name>
    <dbReference type="NCBI Taxonomy" id="3077"/>
    <lineage>
        <taxon>Eukaryota</taxon>
        <taxon>Viridiplantae</taxon>
        <taxon>Chlorophyta</taxon>
        <taxon>core chlorophytes</taxon>
        <taxon>Trebouxiophyceae</taxon>
        <taxon>Chlorellales</taxon>
        <taxon>Chlorellaceae</taxon>
        <taxon>Chlorella clade</taxon>
        <taxon>Chlorella</taxon>
    </lineage>
</organism>
<reference evidence="5" key="1">
    <citation type="journal article" date="2019" name="Plant J.">
        <title>Chlorella vulgaris genome assembly and annotation reveals the molecular basis for metabolic acclimation to high light conditions.</title>
        <authorList>
            <person name="Cecchin M."/>
            <person name="Marcolungo L."/>
            <person name="Rossato M."/>
            <person name="Girolomoni L."/>
            <person name="Cosentino E."/>
            <person name="Cuine S."/>
            <person name="Li-Beisson Y."/>
            <person name="Delledonne M."/>
            <person name="Ballottari M."/>
        </authorList>
    </citation>
    <scope>NUCLEOTIDE SEQUENCE</scope>
    <source>
        <strain evidence="5">211/11P</strain>
    </source>
</reference>
<dbReference type="InterPro" id="IPR022796">
    <property type="entry name" value="Chloroa_b-bind"/>
</dbReference>
<keyword evidence="3" id="KW-0934">Plastid</keyword>
<dbReference type="AlphaFoldDB" id="A0A9D4YZE3"/>
<keyword evidence="6" id="KW-1185">Reference proteome</keyword>
<name>A0A9D4YZE3_CHLVU</name>
<comment type="subcellular location">
    <subcellularLocation>
        <location evidence="1">Plastid</location>
        <location evidence="1">Chloroplast</location>
    </subcellularLocation>
</comment>
<dbReference type="Pfam" id="PF00504">
    <property type="entry name" value="Chloroa_b-bind"/>
    <property type="match status" value="1"/>
</dbReference>
<accession>A0A9D4YZE3</accession>
<evidence type="ECO:0000256" key="4">
    <source>
        <dbReference type="SAM" id="MobiDB-lite"/>
    </source>
</evidence>
<evidence type="ECO:0000256" key="2">
    <source>
        <dbReference type="ARBA" id="ARBA00022528"/>
    </source>
</evidence>
<protein>
    <submittedName>
        <fullName evidence="5">Uncharacterized protein</fullName>
    </submittedName>
</protein>
<keyword evidence="2" id="KW-0150">Chloroplast</keyword>
<evidence type="ECO:0000256" key="3">
    <source>
        <dbReference type="ARBA" id="ARBA00022640"/>
    </source>
</evidence>
<evidence type="ECO:0000313" key="6">
    <source>
        <dbReference type="Proteomes" id="UP001055712"/>
    </source>
</evidence>
<evidence type="ECO:0000313" key="5">
    <source>
        <dbReference type="EMBL" id="KAI3434406.1"/>
    </source>
</evidence>
<dbReference type="Proteomes" id="UP001055712">
    <property type="component" value="Unassembled WGS sequence"/>
</dbReference>
<gene>
    <name evidence="5" type="ORF">D9Q98_002484</name>
</gene>
<sequence>MIAAIAPTCTAFRGAQIVRSSRVTAARPSARLIVRAGPVKNDPPRNDGSSADDRLAKDPTINPGGWTRTQEVSNGRAAIAGLIAAFIAERAVGTSAFDQLFGAAGGAPWAKPAFFVVVATFIAITGAELKATGNQPISGNPDASPFTPELRLNAGRAAMVGFAALMVYEATQGRPFFV</sequence>
<dbReference type="SUPFAM" id="SSF103511">
    <property type="entry name" value="Chlorophyll a-b binding protein"/>
    <property type="match status" value="2"/>
</dbReference>
<dbReference type="EMBL" id="SIDB01000003">
    <property type="protein sequence ID" value="KAI3434406.1"/>
    <property type="molecule type" value="Genomic_DNA"/>
</dbReference>
<proteinExistence type="predicted"/>
<comment type="caution">
    <text evidence="5">The sequence shown here is derived from an EMBL/GenBank/DDBJ whole genome shotgun (WGS) entry which is preliminary data.</text>
</comment>